<keyword evidence="3" id="KW-0560">Oxidoreductase</keyword>
<accession>A0AAU7W642</accession>
<proteinExistence type="predicted"/>
<dbReference type="InterPro" id="IPR018713">
    <property type="entry name" value="MPAB/Lcp_cat_dom"/>
</dbReference>
<dbReference type="AlphaFoldDB" id="A0AAU7W642"/>
<dbReference type="RefSeq" id="WP_350347633.1">
    <property type="nucleotide sequence ID" value="NZ_CP158374.1"/>
</dbReference>
<name>A0AAU7W642_9MICO</name>
<feature type="domain" description="ER-bound oxygenase mpaB/mpaB'/Rubber oxygenase catalytic" evidence="2">
    <location>
        <begin position="48"/>
        <end position="267"/>
    </location>
</feature>
<dbReference type="Pfam" id="PF09995">
    <property type="entry name" value="MPAB_Lcp_cat"/>
    <property type="match status" value="1"/>
</dbReference>
<reference evidence="3" key="1">
    <citation type="submission" date="2024-05" db="EMBL/GenBank/DDBJ databases">
        <authorList>
            <person name="Yu L."/>
        </authorList>
    </citation>
    <scope>NUCLEOTIDE SEQUENCE</scope>
    <source>
        <strain evidence="3">G08B096</strain>
    </source>
</reference>
<protein>
    <submittedName>
        <fullName evidence="3">Oxygenase MpaB family protein</fullName>
        <ecNumber evidence="3">1.-.-.-</ecNumber>
    </submittedName>
</protein>
<feature type="region of interest" description="Disordered" evidence="1">
    <location>
        <begin position="1"/>
        <end position="27"/>
    </location>
</feature>
<sequence length="320" mass="34447">MATTTGATKTPFRVRGRTDRPDAELPPWTRALADGDDEGWFGPGSAVWTVNGALPTLVAGIRALLLQTLHPGAMAGVADWSRYHEDPLGRLDGTIRWVATTTFGDRRAAAEASARVSRLHDRITGTYTDASGVERSYSANDRHLLRWVHDAFTEAFLGAHETWGHAIPGGPDAYVREWAQAGRLMGVEDPPTTRAQLHAELDAFLDESKVDARVRDAVRFIRRPGLPGLTGRLYPILFAGAVASLPPRIRERLGLRRPWWPAITGTRLLLAAGARVLGRVSPSERQARARIARLRADGTAATGAAGPCAGPASPSAGPAR</sequence>
<evidence type="ECO:0000256" key="1">
    <source>
        <dbReference type="SAM" id="MobiDB-lite"/>
    </source>
</evidence>
<evidence type="ECO:0000313" key="3">
    <source>
        <dbReference type="EMBL" id="XBX81611.1"/>
    </source>
</evidence>
<dbReference type="EMBL" id="CP158374">
    <property type="protein sequence ID" value="XBX81611.1"/>
    <property type="molecule type" value="Genomic_DNA"/>
</dbReference>
<evidence type="ECO:0000259" key="2">
    <source>
        <dbReference type="Pfam" id="PF09995"/>
    </source>
</evidence>
<dbReference type="GO" id="GO:0016491">
    <property type="term" value="F:oxidoreductase activity"/>
    <property type="evidence" value="ECO:0007669"/>
    <property type="project" value="UniProtKB-KW"/>
</dbReference>
<gene>
    <name evidence="3" type="ORF">ABIQ69_13460</name>
</gene>
<organism evidence="3">
    <name type="scientific">Agromyces sp. G08B096</name>
    <dbReference type="NCBI Taxonomy" id="3156399"/>
    <lineage>
        <taxon>Bacteria</taxon>
        <taxon>Bacillati</taxon>
        <taxon>Actinomycetota</taxon>
        <taxon>Actinomycetes</taxon>
        <taxon>Micrococcales</taxon>
        <taxon>Microbacteriaceae</taxon>
        <taxon>Agromyces</taxon>
    </lineage>
</organism>
<feature type="region of interest" description="Disordered" evidence="1">
    <location>
        <begin position="299"/>
        <end position="320"/>
    </location>
</feature>
<dbReference type="PANTHER" id="PTHR36151:SF3">
    <property type="entry name" value="ER-BOUND OXYGENASE MPAB_MPAB'_RUBBER OXYGENASE CATALYTIC DOMAIN-CONTAINING PROTEIN"/>
    <property type="match status" value="1"/>
</dbReference>
<dbReference type="PANTHER" id="PTHR36151">
    <property type="entry name" value="BLR2777 PROTEIN"/>
    <property type="match status" value="1"/>
</dbReference>
<dbReference type="EC" id="1.-.-.-" evidence="3"/>